<evidence type="ECO:0000256" key="2">
    <source>
        <dbReference type="SAM" id="Phobius"/>
    </source>
</evidence>
<evidence type="ECO:0000313" key="4">
    <source>
        <dbReference type="Proteomes" id="UP000005753"/>
    </source>
</evidence>
<dbReference type="AlphaFoldDB" id="I5AUP1"/>
<feature type="transmembrane region" description="Helical" evidence="2">
    <location>
        <begin position="42"/>
        <end position="65"/>
    </location>
</feature>
<dbReference type="HOGENOM" id="CLU_179877_0_1_9"/>
<accession>I5AUP1</accession>
<reference evidence="3 4" key="2">
    <citation type="submission" date="2012-02" db="EMBL/GenBank/DDBJ databases">
        <title>Improved High-Quality Draft sequence of Eubacterium cellulosolvens 6.</title>
        <authorList>
            <consortium name="US DOE Joint Genome Institute"/>
            <person name="Lucas S."/>
            <person name="Han J."/>
            <person name="Lapidus A."/>
            <person name="Cheng J.-F."/>
            <person name="Goodwin L."/>
            <person name="Pitluck S."/>
            <person name="Peters L."/>
            <person name="Mikhailova N."/>
            <person name="Gu W."/>
            <person name="Detter J.C."/>
            <person name="Han C."/>
            <person name="Tapia R."/>
            <person name="Land M."/>
            <person name="Hauser L."/>
            <person name="Kyrpides N."/>
            <person name="Ivanova N."/>
            <person name="Pagani I."/>
            <person name="Johnson E."/>
            <person name="Mukhopadhyay B."/>
            <person name="Anderson I."/>
            <person name="Woyke T."/>
        </authorList>
    </citation>
    <scope>NUCLEOTIDE SEQUENCE [LARGE SCALE GENOMIC DNA]</scope>
    <source>
        <strain evidence="3 4">6</strain>
    </source>
</reference>
<keyword evidence="2" id="KW-1133">Transmembrane helix</keyword>
<feature type="transmembrane region" description="Helical" evidence="2">
    <location>
        <begin position="12"/>
        <end position="36"/>
    </location>
</feature>
<dbReference type="Proteomes" id="UP000005753">
    <property type="component" value="Chromosome"/>
</dbReference>
<protein>
    <submittedName>
        <fullName evidence="3">Uncharacterized protein</fullName>
    </submittedName>
</protein>
<keyword evidence="2" id="KW-0812">Transmembrane</keyword>
<feature type="region of interest" description="Disordered" evidence="1">
    <location>
        <begin position="69"/>
        <end position="93"/>
    </location>
</feature>
<dbReference type="EMBL" id="CM001487">
    <property type="protein sequence ID" value="EIM57514.1"/>
    <property type="molecule type" value="Genomic_DNA"/>
</dbReference>
<dbReference type="STRING" id="633697.EubceDRAFT1_1737"/>
<organism evidence="3 4">
    <name type="scientific">Eubacterium cellulosolvens (strain ATCC 43171 / JCM 9499 / 6)</name>
    <name type="common">Cillobacterium cellulosolvens</name>
    <dbReference type="NCBI Taxonomy" id="633697"/>
    <lineage>
        <taxon>Bacteria</taxon>
        <taxon>Bacillati</taxon>
        <taxon>Bacillota</taxon>
        <taxon>Clostridia</taxon>
        <taxon>Eubacteriales</taxon>
        <taxon>Eubacteriaceae</taxon>
        <taxon>Eubacterium</taxon>
    </lineage>
</organism>
<feature type="compositionally biased region" description="Basic and acidic residues" evidence="1">
    <location>
        <begin position="79"/>
        <end position="93"/>
    </location>
</feature>
<evidence type="ECO:0000313" key="3">
    <source>
        <dbReference type="EMBL" id="EIM57514.1"/>
    </source>
</evidence>
<name>I5AUP1_EUBC6</name>
<gene>
    <name evidence="3" type="ORF">EubceDRAFT1_1737</name>
</gene>
<reference evidence="3 4" key="1">
    <citation type="submission" date="2010-08" db="EMBL/GenBank/DDBJ databases">
        <authorList>
            <consortium name="US DOE Joint Genome Institute (JGI-PGF)"/>
            <person name="Lucas S."/>
            <person name="Copeland A."/>
            <person name="Lapidus A."/>
            <person name="Cheng J.-F."/>
            <person name="Bruce D."/>
            <person name="Goodwin L."/>
            <person name="Pitluck S."/>
            <person name="Land M.L."/>
            <person name="Hauser L."/>
            <person name="Chang Y.-J."/>
            <person name="Anderson I.J."/>
            <person name="Johnson E."/>
            <person name="Mulhopadhyay B."/>
            <person name="Kyrpides N."/>
            <person name="Woyke T.J."/>
        </authorList>
    </citation>
    <scope>NUCLEOTIDE SEQUENCE [LARGE SCALE GENOMIC DNA]</scope>
    <source>
        <strain evidence="3 4">6</strain>
    </source>
</reference>
<dbReference type="eggNOG" id="ENOG50339R7">
    <property type="taxonomic scope" value="Bacteria"/>
</dbReference>
<keyword evidence="2" id="KW-0472">Membrane</keyword>
<dbReference type="OrthoDB" id="1936797at2"/>
<evidence type="ECO:0000256" key="1">
    <source>
        <dbReference type="SAM" id="MobiDB-lite"/>
    </source>
</evidence>
<keyword evidence="4" id="KW-1185">Reference proteome</keyword>
<sequence length="93" mass="9896">MSENKNKWTAKRIAALAGIVLLLGMYASTLIFALMGGPNAQALLMGSIYCTIAVPILLYGMSLVAKSLKGKGVREEDENSKTDASSDRESGSR</sequence>
<proteinExistence type="predicted"/>